<evidence type="ECO:0000313" key="2">
    <source>
        <dbReference type="EMBL" id="KIH60795.1"/>
    </source>
</evidence>
<dbReference type="Proteomes" id="UP000054047">
    <property type="component" value="Unassembled WGS sequence"/>
</dbReference>
<dbReference type="InterPro" id="IPR037213">
    <property type="entry name" value="Run_dom_sf"/>
</dbReference>
<accession>A0A0C2GHX5</accession>
<dbReference type="SMART" id="SM00593">
    <property type="entry name" value="RUN"/>
    <property type="match status" value="1"/>
</dbReference>
<proteinExistence type="predicted"/>
<organism evidence="2 3">
    <name type="scientific">Ancylostoma duodenale</name>
    <dbReference type="NCBI Taxonomy" id="51022"/>
    <lineage>
        <taxon>Eukaryota</taxon>
        <taxon>Metazoa</taxon>
        <taxon>Ecdysozoa</taxon>
        <taxon>Nematoda</taxon>
        <taxon>Chromadorea</taxon>
        <taxon>Rhabditida</taxon>
        <taxon>Rhabditina</taxon>
        <taxon>Rhabditomorpha</taxon>
        <taxon>Strongyloidea</taxon>
        <taxon>Ancylostomatidae</taxon>
        <taxon>Ancylostomatinae</taxon>
        <taxon>Ancylostoma</taxon>
    </lineage>
</organism>
<keyword evidence="3" id="KW-1185">Reference proteome</keyword>
<sequence length="202" mass="23144">MVVTSVLKGYLLRSQYVTMTAVTRPLVQCQILRHVEQEGEEFRLEVKHHNVNVVLRKVVRMTRRQIGVGFYGAIRRCPPSNRIRSVLEARITEIQQVLGEAVNALVKYFYSEKHSKSELAHLLCGERGLVIAIEQVRAQFLLTDHMLSGFLQLMAWTPVTAQLYDEPSFLRTPAHLTYLSRLLDSLNEFNFTLDPSLTYGVV</sequence>
<dbReference type="InterPro" id="IPR004012">
    <property type="entry name" value="Run_dom"/>
</dbReference>
<dbReference type="PANTHER" id="PTHR46070:SF1">
    <property type="entry name" value="PINSTRIPE, ISOFORM A"/>
    <property type="match status" value="1"/>
</dbReference>
<feature type="domain" description="RUN" evidence="1">
    <location>
        <begin position="1"/>
        <end position="198"/>
    </location>
</feature>
<dbReference type="SUPFAM" id="SSF140741">
    <property type="entry name" value="RUN domain-like"/>
    <property type="match status" value="1"/>
</dbReference>
<evidence type="ECO:0000259" key="1">
    <source>
        <dbReference type="PROSITE" id="PS50826"/>
    </source>
</evidence>
<dbReference type="OrthoDB" id="6019893at2759"/>
<dbReference type="AlphaFoldDB" id="A0A0C2GHX5"/>
<dbReference type="PROSITE" id="PS50826">
    <property type="entry name" value="RUN"/>
    <property type="match status" value="1"/>
</dbReference>
<gene>
    <name evidence="2" type="ORF">ANCDUO_08943</name>
</gene>
<dbReference type="InterPro" id="IPR047278">
    <property type="entry name" value="DEN5A/B"/>
</dbReference>
<reference evidence="2 3" key="1">
    <citation type="submission" date="2013-12" db="EMBL/GenBank/DDBJ databases">
        <title>Draft genome of the parsitic nematode Ancylostoma duodenale.</title>
        <authorList>
            <person name="Mitreva M."/>
        </authorList>
    </citation>
    <scope>NUCLEOTIDE SEQUENCE [LARGE SCALE GENOMIC DNA]</scope>
    <source>
        <strain evidence="2 3">Zhejiang</strain>
    </source>
</reference>
<name>A0A0C2GHX5_9BILA</name>
<dbReference type="GO" id="GO:0031267">
    <property type="term" value="F:small GTPase binding"/>
    <property type="evidence" value="ECO:0007669"/>
    <property type="project" value="InterPro"/>
</dbReference>
<dbReference type="Gene3D" id="1.20.58.900">
    <property type="match status" value="1"/>
</dbReference>
<dbReference type="GO" id="GO:0005085">
    <property type="term" value="F:guanyl-nucleotide exchange factor activity"/>
    <property type="evidence" value="ECO:0007669"/>
    <property type="project" value="InterPro"/>
</dbReference>
<evidence type="ECO:0000313" key="3">
    <source>
        <dbReference type="Proteomes" id="UP000054047"/>
    </source>
</evidence>
<dbReference type="EMBL" id="KN730626">
    <property type="protein sequence ID" value="KIH60795.1"/>
    <property type="molecule type" value="Genomic_DNA"/>
</dbReference>
<protein>
    <recommendedName>
        <fullName evidence="1">RUN domain-containing protein</fullName>
    </recommendedName>
</protein>
<dbReference type="PANTHER" id="PTHR46070">
    <property type="entry name" value="PINSTRIPE, ISOFORM A"/>
    <property type="match status" value="1"/>
</dbReference>